<dbReference type="InterPro" id="IPR020846">
    <property type="entry name" value="MFS_dom"/>
</dbReference>
<keyword evidence="5 7" id="KW-0472">Membrane</keyword>
<evidence type="ECO:0000256" key="2">
    <source>
        <dbReference type="ARBA" id="ARBA00022475"/>
    </source>
</evidence>
<comment type="subcellular location">
    <subcellularLocation>
        <location evidence="1">Membrane</location>
        <topology evidence="1">Multi-pass membrane protein</topology>
    </subcellularLocation>
</comment>
<evidence type="ECO:0000313" key="10">
    <source>
        <dbReference type="Proteomes" id="UP000240892"/>
    </source>
</evidence>
<dbReference type="PANTHER" id="PTHR11662:SF399">
    <property type="entry name" value="FI19708P1-RELATED"/>
    <property type="match status" value="1"/>
</dbReference>
<evidence type="ECO:0000256" key="1">
    <source>
        <dbReference type="ARBA" id="ARBA00004141"/>
    </source>
</evidence>
<evidence type="ECO:0000313" key="9">
    <source>
        <dbReference type="EMBL" id="PSR47606.1"/>
    </source>
</evidence>
<feature type="transmembrane region" description="Helical" evidence="7">
    <location>
        <begin position="178"/>
        <end position="196"/>
    </location>
</feature>
<feature type="transmembrane region" description="Helical" evidence="7">
    <location>
        <begin position="208"/>
        <end position="229"/>
    </location>
</feature>
<reference evidence="9 10" key="1">
    <citation type="submission" date="2018-03" db="EMBL/GenBank/DDBJ databases">
        <title>First report of an OXA-48+CTX-M-M-producing Kluyvera ascorbata clone recovered from patients admitted in a University Hospital in Madrid, Spain.</title>
        <authorList>
            <person name="Hernandez-Garcia M."/>
            <person name="Leon-Sampedro R."/>
            <person name="Perez-Viso B."/>
            <person name="Morosini M.I."/>
            <person name="Lopez-Fresnena N."/>
            <person name="Coque T.M."/>
            <person name="Bonten M."/>
            <person name="Malhotra-Kumar S."/>
            <person name="Ruiz-Garbajosa P."/>
            <person name="Canton R."/>
        </authorList>
    </citation>
    <scope>NUCLEOTIDE SEQUENCE [LARGE SCALE GENOMIC DNA]</scope>
    <source>
        <strain evidence="9 10">KA2</strain>
    </source>
</reference>
<feature type="transmembrane region" description="Helical" evidence="7">
    <location>
        <begin position="104"/>
        <end position="126"/>
    </location>
</feature>
<organism evidence="9 10">
    <name type="scientific">Kluyvera genomosp. 2</name>
    <dbReference type="NCBI Taxonomy" id="2774054"/>
    <lineage>
        <taxon>Bacteria</taxon>
        <taxon>Pseudomonadati</taxon>
        <taxon>Pseudomonadota</taxon>
        <taxon>Gammaproteobacteria</taxon>
        <taxon>Enterobacterales</taxon>
        <taxon>Enterobacteriaceae</taxon>
        <taxon>Kluyvera</taxon>
    </lineage>
</organism>
<dbReference type="AlphaFoldDB" id="A0A2T2Y4Y8"/>
<feature type="domain" description="Major facilitator superfamily (MFS) profile" evidence="8">
    <location>
        <begin position="113"/>
        <end position="506"/>
    </location>
</feature>
<feature type="transmembrane region" description="Helical" evidence="7">
    <location>
        <begin position="149"/>
        <end position="171"/>
    </location>
</feature>
<feature type="transmembrane region" description="Helical" evidence="7">
    <location>
        <begin position="236"/>
        <end position="261"/>
    </location>
</feature>
<keyword evidence="3 7" id="KW-0812">Transmembrane</keyword>
<dbReference type="SUPFAM" id="SSF103473">
    <property type="entry name" value="MFS general substrate transporter"/>
    <property type="match status" value="1"/>
</dbReference>
<evidence type="ECO:0000256" key="4">
    <source>
        <dbReference type="ARBA" id="ARBA00022989"/>
    </source>
</evidence>
<protein>
    <recommendedName>
        <fullName evidence="8">Major facilitator superfamily (MFS) profile domain-containing protein</fullName>
    </recommendedName>
</protein>
<keyword evidence="2" id="KW-1003">Cell membrane</keyword>
<evidence type="ECO:0000256" key="3">
    <source>
        <dbReference type="ARBA" id="ARBA00022692"/>
    </source>
</evidence>
<gene>
    <name evidence="9" type="ORF">C8256_04565</name>
</gene>
<dbReference type="GO" id="GO:0022857">
    <property type="term" value="F:transmembrane transporter activity"/>
    <property type="evidence" value="ECO:0007669"/>
    <property type="project" value="InterPro"/>
</dbReference>
<feature type="transmembrane region" description="Helical" evidence="7">
    <location>
        <begin position="267"/>
        <end position="285"/>
    </location>
</feature>
<evidence type="ECO:0000256" key="7">
    <source>
        <dbReference type="SAM" id="Phobius"/>
    </source>
</evidence>
<comment type="caution">
    <text evidence="9">The sequence shown here is derived from an EMBL/GenBank/DDBJ whole genome shotgun (WGS) entry which is preliminary data.</text>
</comment>
<name>A0A2T2Y4Y8_9ENTR</name>
<evidence type="ECO:0000259" key="8">
    <source>
        <dbReference type="PROSITE" id="PS50850"/>
    </source>
</evidence>
<comment type="similarity">
    <text evidence="6">Belongs to the major facilitator superfamily. Phthalate permease family.</text>
</comment>
<accession>A0A2T2Y4Y8</accession>
<feature type="transmembrane region" description="Helical" evidence="7">
    <location>
        <begin position="447"/>
        <end position="470"/>
    </location>
</feature>
<dbReference type="InterPro" id="IPR050382">
    <property type="entry name" value="MFS_Na/Anion_cotransporter"/>
</dbReference>
<dbReference type="GO" id="GO:0016020">
    <property type="term" value="C:membrane"/>
    <property type="evidence" value="ECO:0007669"/>
    <property type="project" value="UniProtKB-SubCell"/>
</dbReference>
<feature type="transmembrane region" description="Helical" evidence="7">
    <location>
        <begin position="320"/>
        <end position="340"/>
    </location>
</feature>
<dbReference type="PROSITE" id="PS50850">
    <property type="entry name" value="MFS"/>
    <property type="match status" value="1"/>
</dbReference>
<feature type="transmembrane region" description="Helical" evidence="7">
    <location>
        <begin position="415"/>
        <end position="435"/>
    </location>
</feature>
<dbReference type="EMBL" id="PYHO01000003">
    <property type="protein sequence ID" value="PSR47606.1"/>
    <property type="molecule type" value="Genomic_DNA"/>
</dbReference>
<dbReference type="Gene3D" id="1.20.1250.20">
    <property type="entry name" value="MFS general substrate transporter like domains"/>
    <property type="match status" value="2"/>
</dbReference>
<feature type="transmembrane region" description="Helical" evidence="7">
    <location>
        <begin position="360"/>
        <end position="379"/>
    </location>
</feature>
<dbReference type="Proteomes" id="UP000240892">
    <property type="component" value="Unassembled WGS sequence"/>
</dbReference>
<dbReference type="Pfam" id="PF07690">
    <property type="entry name" value="MFS_1"/>
    <property type="match status" value="1"/>
</dbReference>
<dbReference type="InterPro" id="IPR036259">
    <property type="entry name" value="MFS_trans_sf"/>
</dbReference>
<dbReference type="PANTHER" id="PTHR11662">
    <property type="entry name" value="SOLUTE CARRIER FAMILY 17"/>
    <property type="match status" value="1"/>
</dbReference>
<evidence type="ECO:0000256" key="5">
    <source>
        <dbReference type="ARBA" id="ARBA00023136"/>
    </source>
</evidence>
<dbReference type="STRING" id="1006000.GKAS_02852"/>
<evidence type="ECO:0000256" key="6">
    <source>
        <dbReference type="ARBA" id="ARBA00038514"/>
    </source>
</evidence>
<keyword evidence="4 7" id="KW-1133">Transmembrane helix</keyword>
<sequence>MTSAQSSSITPPIWYGRRAAAWCQKPKWRSTWPKAANPTPQKRDIHARSRAILAREVKAYCLTSHSVSPSLPHKKHTDILRITSYFYDKPENTMQQADKNISRGGFTLLIWVLLLLLGCVLFFFSLDRQIVSILKTTLMQELGLDNSDYSVLISAFMIPYTFMYFFVGGIVDRFGSRYVLCALMILMSLATLITGLSHSMTGLIVGRVMLGLAESGIVPALTLAVFTWFRAEQRAFAFQLTNIIQSLGLILAPPFVAWVTISTGWRWAFFIPAMAGVAVGVMWYFSSRKTPPAADDTPQVSAVSVPLVERYRMVLTSKPIWALLIARLLTDPFWFFYQYWQVGFMQEKIGLTLAEVGKLMWLPPLVAVFGVLAVCWASDRLVARGMDATRARLTIIWSVTCLAPLVFLLPSISNAYAAVAIMTVINFMCTAWLSMATIMMGGLAPRVAIATAIGVMSALGGVTSIIFNGFVGTIIDHFGYSMPIYAGATLHPIGALVLAAFFLRRKKSFVSRPETV</sequence>
<feature type="transmembrane region" description="Helical" evidence="7">
    <location>
        <begin position="391"/>
        <end position="409"/>
    </location>
</feature>
<proteinExistence type="inferred from homology"/>
<dbReference type="InterPro" id="IPR011701">
    <property type="entry name" value="MFS"/>
</dbReference>
<feature type="transmembrane region" description="Helical" evidence="7">
    <location>
        <begin position="482"/>
        <end position="503"/>
    </location>
</feature>
<keyword evidence="10" id="KW-1185">Reference proteome</keyword>